<dbReference type="Proteomes" id="UP000075886">
    <property type="component" value="Unassembled WGS sequence"/>
</dbReference>
<accession>A0A182QCL1</accession>
<organism evidence="1 2">
    <name type="scientific">Anopheles farauti</name>
    <dbReference type="NCBI Taxonomy" id="69004"/>
    <lineage>
        <taxon>Eukaryota</taxon>
        <taxon>Metazoa</taxon>
        <taxon>Ecdysozoa</taxon>
        <taxon>Arthropoda</taxon>
        <taxon>Hexapoda</taxon>
        <taxon>Insecta</taxon>
        <taxon>Pterygota</taxon>
        <taxon>Neoptera</taxon>
        <taxon>Endopterygota</taxon>
        <taxon>Diptera</taxon>
        <taxon>Nematocera</taxon>
        <taxon>Culicoidea</taxon>
        <taxon>Culicidae</taxon>
        <taxon>Anophelinae</taxon>
        <taxon>Anopheles</taxon>
    </lineage>
</organism>
<proteinExistence type="predicted"/>
<dbReference type="EnsemblMetazoa" id="AFAF007471-RA">
    <property type="protein sequence ID" value="AFAF007471-PA"/>
    <property type="gene ID" value="AFAF007471"/>
</dbReference>
<evidence type="ECO:0000313" key="2">
    <source>
        <dbReference type="Proteomes" id="UP000075886"/>
    </source>
</evidence>
<keyword evidence="2" id="KW-1185">Reference proteome</keyword>
<reference evidence="1" key="2">
    <citation type="submission" date="2020-05" db="UniProtKB">
        <authorList>
            <consortium name="EnsemblMetazoa"/>
        </authorList>
    </citation>
    <scope>IDENTIFICATION</scope>
    <source>
        <strain evidence="1">FAR1</strain>
    </source>
</reference>
<evidence type="ECO:0000313" key="1">
    <source>
        <dbReference type="EnsemblMetazoa" id="AFAF007471-PA"/>
    </source>
</evidence>
<dbReference type="AlphaFoldDB" id="A0A182QCL1"/>
<dbReference type="VEuPathDB" id="VectorBase:AFAF007471"/>
<dbReference type="EMBL" id="AXCN02000807">
    <property type="status" value="NOT_ANNOTATED_CDS"/>
    <property type="molecule type" value="Genomic_DNA"/>
</dbReference>
<sequence length="157" mass="17065">MSGFLRGHAVAIHEDIMLKFWIRNVQSRNSGHQVSDRIVFEKSAHIPITNRMLNTAEPTIVPMPTSLNDTNTPMMLVNSSGALPPAAMNVAPATSSVMPSFSIITSSEGTKNSSHTIASATNIYCIIRNFQEAKKNNPSVDLVLANQHPASLKTTKH</sequence>
<name>A0A182QCL1_9DIPT</name>
<protein>
    <submittedName>
        <fullName evidence="1">Uncharacterized protein</fullName>
    </submittedName>
</protein>
<reference evidence="2" key="1">
    <citation type="submission" date="2014-01" db="EMBL/GenBank/DDBJ databases">
        <title>The Genome Sequence of Anopheles farauti FAR1 (V2).</title>
        <authorList>
            <consortium name="The Broad Institute Genomics Platform"/>
            <person name="Neafsey D.E."/>
            <person name="Besansky N."/>
            <person name="Howell P."/>
            <person name="Walton C."/>
            <person name="Young S.K."/>
            <person name="Zeng Q."/>
            <person name="Gargeya S."/>
            <person name="Fitzgerald M."/>
            <person name="Haas B."/>
            <person name="Abouelleil A."/>
            <person name="Allen A.W."/>
            <person name="Alvarado L."/>
            <person name="Arachchi H.M."/>
            <person name="Berlin A.M."/>
            <person name="Chapman S.B."/>
            <person name="Gainer-Dewar J."/>
            <person name="Goldberg J."/>
            <person name="Griggs A."/>
            <person name="Gujja S."/>
            <person name="Hansen M."/>
            <person name="Howarth C."/>
            <person name="Imamovic A."/>
            <person name="Ireland A."/>
            <person name="Larimer J."/>
            <person name="McCowan C."/>
            <person name="Murphy C."/>
            <person name="Pearson M."/>
            <person name="Poon T.W."/>
            <person name="Priest M."/>
            <person name="Roberts A."/>
            <person name="Saif S."/>
            <person name="Shea T."/>
            <person name="Sisk P."/>
            <person name="Sykes S."/>
            <person name="Wortman J."/>
            <person name="Nusbaum C."/>
            <person name="Birren B."/>
        </authorList>
    </citation>
    <scope>NUCLEOTIDE SEQUENCE [LARGE SCALE GENOMIC DNA]</scope>
    <source>
        <strain evidence="2">FAR1</strain>
    </source>
</reference>